<dbReference type="EMBL" id="JANPWZ010003307">
    <property type="protein sequence ID" value="KAJ3553323.1"/>
    <property type="molecule type" value="Genomic_DNA"/>
</dbReference>
<keyword evidence="1" id="KW-0732">Signal</keyword>
<gene>
    <name evidence="2" type="ORF">NPX13_g10911</name>
</gene>
<keyword evidence="3" id="KW-1185">Reference proteome</keyword>
<proteinExistence type="predicted"/>
<dbReference type="AlphaFoldDB" id="A0A9W8TGC7"/>
<feature type="chain" id="PRO_5040847179" evidence="1">
    <location>
        <begin position="23"/>
        <end position="477"/>
    </location>
</feature>
<name>A0A9W8TGC7_9PEZI</name>
<reference evidence="2" key="1">
    <citation type="submission" date="2022-07" db="EMBL/GenBank/DDBJ databases">
        <title>Genome Sequence of Xylaria arbuscula.</title>
        <authorList>
            <person name="Buettner E."/>
        </authorList>
    </citation>
    <scope>NUCLEOTIDE SEQUENCE</scope>
    <source>
        <strain evidence="2">VT107</strain>
    </source>
</reference>
<organism evidence="2 3">
    <name type="scientific">Xylaria arbuscula</name>
    <dbReference type="NCBI Taxonomy" id="114810"/>
    <lineage>
        <taxon>Eukaryota</taxon>
        <taxon>Fungi</taxon>
        <taxon>Dikarya</taxon>
        <taxon>Ascomycota</taxon>
        <taxon>Pezizomycotina</taxon>
        <taxon>Sordariomycetes</taxon>
        <taxon>Xylariomycetidae</taxon>
        <taxon>Xylariales</taxon>
        <taxon>Xylariaceae</taxon>
        <taxon>Xylaria</taxon>
    </lineage>
</organism>
<feature type="signal peptide" evidence="1">
    <location>
        <begin position="1"/>
        <end position="22"/>
    </location>
</feature>
<comment type="caution">
    <text evidence="2">The sequence shown here is derived from an EMBL/GenBank/DDBJ whole genome shotgun (WGS) entry which is preliminary data.</text>
</comment>
<dbReference type="Proteomes" id="UP001148614">
    <property type="component" value="Unassembled WGS sequence"/>
</dbReference>
<evidence type="ECO:0000256" key="1">
    <source>
        <dbReference type="SAM" id="SignalP"/>
    </source>
</evidence>
<protein>
    <submittedName>
        <fullName evidence="2">Uncharacterized protein</fullName>
    </submittedName>
</protein>
<sequence length="477" mass="50996">MRIRCPSVCVALRGVLVPFIDAELIVPVPLTVDVLLEIFITDVDAVFEPDGSEPVEGVVVVRDELDCPLTGVEAVEAEVDPALEETVLVSVPEAPPEVCDIVNDPDSELVPDMSVDGLPVIDDTGAIVIVVMFQDMPDVELKVAIVVLEFHEPLKVVVPLLVDDMSLFVALPLIAFEVMVTVEVAVGMLVSVLVTVLVVNEPEELPLSVADPEVIEVLPFDPGPLLCEVISEDVPVTLEPVLPDELLAPEVVAVLEPVDDTLLLIDVIAVEFGELPLTLVEVPVDVDNADPVSLPEDTDGVPEMVNVEVPTVVQLRDGEVMFILDEPPEEGTAHPLEVRDVPEPDGPDEEDNAVAFTPEANDGELVRRVVAVSAHVVAPEDKDTFWRLVVTAMAEVAVTESVAVLEIVVIGNELLNPVLTLLAVVAGRDPGDVNHEDCDAPEEFAGVVELPLLENSDPEAEAGVGDGQFTEHRQAAI</sequence>
<accession>A0A9W8TGC7</accession>
<evidence type="ECO:0000313" key="3">
    <source>
        <dbReference type="Proteomes" id="UP001148614"/>
    </source>
</evidence>
<evidence type="ECO:0000313" key="2">
    <source>
        <dbReference type="EMBL" id="KAJ3553323.1"/>
    </source>
</evidence>